<name>B8CXT6_HALOH</name>
<dbReference type="InterPro" id="IPR011009">
    <property type="entry name" value="Kinase-like_dom_sf"/>
</dbReference>
<reference evidence="2 3" key="1">
    <citation type="journal article" date="2009" name="PLoS ONE">
        <title>Genome analysis of the anaerobic thermohalophilic bacterium Halothermothrix orenii.</title>
        <authorList>
            <person name="Mavromatis K."/>
            <person name="Ivanova N."/>
            <person name="Anderson I."/>
            <person name="Lykidis A."/>
            <person name="Hooper S.D."/>
            <person name="Sun H."/>
            <person name="Kunin V."/>
            <person name="Lapidus A."/>
            <person name="Hugenholtz P."/>
            <person name="Patel B."/>
            <person name="Kyrpides N.C."/>
        </authorList>
    </citation>
    <scope>NUCLEOTIDE SEQUENCE [LARGE SCALE GENOMIC DNA]</scope>
    <source>
        <strain evidence="3">H 168 / OCM 544 / DSM 9562</strain>
    </source>
</reference>
<accession>B8CXT6</accession>
<proteinExistence type="predicted"/>
<dbReference type="Pfam" id="PF01636">
    <property type="entry name" value="APH"/>
    <property type="match status" value="1"/>
</dbReference>
<dbReference type="eggNOG" id="COG2334">
    <property type="taxonomic scope" value="Bacteria"/>
</dbReference>
<sequence length="312" mass="37295">MSNAEIKDKNYKKLKRNAQNIILKYLGEKREIDGVYNNNWVFLTTDNKKPYMVKFVPQNEARRLEIENTMYKFITSKTDIPVPEVLTYGQNQHGSYLLREVIEGHSLKEYFKKTRNVENIFYEAGQILAKLHSIEFEDKGIIKPDLSVKKYDIFSKTEYLFFLEKLFVNGVISREKYSLLKKVDINYYFGGRKNVLCHCDYTPNNILVKNNQIVGIIDFEWASSAPFMDDLVSFDLFAELDGFNRQINSYYKGYKLIKEIDKFYFENINFYKFYRLITMLSYQVGVTDERYDYQFYNKMRKRFKDIIANCQF</sequence>
<dbReference type="PANTHER" id="PTHR21310:SF15">
    <property type="entry name" value="AMINOGLYCOSIDE PHOSPHOTRANSFERASE DOMAIN-CONTAINING PROTEIN"/>
    <property type="match status" value="1"/>
</dbReference>
<dbReference type="KEGG" id="hor:Hore_13550"/>
<organism evidence="2 3">
    <name type="scientific">Halothermothrix orenii (strain H 168 / OCM 544 / DSM 9562)</name>
    <dbReference type="NCBI Taxonomy" id="373903"/>
    <lineage>
        <taxon>Bacteria</taxon>
        <taxon>Bacillati</taxon>
        <taxon>Bacillota</taxon>
        <taxon>Clostridia</taxon>
        <taxon>Halanaerobiales</taxon>
        <taxon>Halothermotrichaceae</taxon>
        <taxon>Halothermothrix</taxon>
    </lineage>
</organism>
<dbReference type="HOGENOM" id="CLU_890728_0_0_9"/>
<evidence type="ECO:0000313" key="3">
    <source>
        <dbReference type="Proteomes" id="UP000000719"/>
    </source>
</evidence>
<dbReference type="SUPFAM" id="SSF56112">
    <property type="entry name" value="Protein kinase-like (PK-like)"/>
    <property type="match status" value="1"/>
</dbReference>
<gene>
    <name evidence="2" type="ordered locus">Hore_13550</name>
</gene>
<dbReference type="STRING" id="373903.Hore_13550"/>
<dbReference type="InterPro" id="IPR051678">
    <property type="entry name" value="AGP_Transferase"/>
</dbReference>
<feature type="domain" description="Aminoglycoside phosphotransferase" evidence="1">
    <location>
        <begin position="32"/>
        <end position="234"/>
    </location>
</feature>
<dbReference type="EMBL" id="CP001098">
    <property type="protein sequence ID" value="ACL70105.1"/>
    <property type="molecule type" value="Genomic_DNA"/>
</dbReference>
<evidence type="ECO:0000313" key="2">
    <source>
        <dbReference type="EMBL" id="ACL70105.1"/>
    </source>
</evidence>
<dbReference type="AlphaFoldDB" id="B8CXT6"/>
<keyword evidence="2" id="KW-0808">Transferase</keyword>
<dbReference type="PANTHER" id="PTHR21310">
    <property type="entry name" value="AMINOGLYCOSIDE PHOSPHOTRANSFERASE-RELATED-RELATED"/>
    <property type="match status" value="1"/>
</dbReference>
<dbReference type="Gene3D" id="3.30.200.20">
    <property type="entry name" value="Phosphorylase Kinase, domain 1"/>
    <property type="match status" value="1"/>
</dbReference>
<evidence type="ECO:0000259" key="1">
    <source>
        <dbReference type="Pfam" id="PF01636"/>
    </source>
</evidence>
<dbReference type="GO" id="GO:0016740">
    <property type="term" value="F:transferase activity"/>
    <property type="evidence" value="ECO:0007669"/>
    <property type="project" value="UniProtKB-KW"/>
</dbReference>
<dbReference type="InterPro" id="IPR002575">
    <property type="entry name" value="Aminoglycoside_PTrfase"/>
</dbReference>
<dbReference type="Proteomes" id="UP000000719">
    <property type="component" value="Chromosome"/>
</dbReference>
<keyword evidence="3" id="KW-1185">Reference proteome</keyword>
<protein>
    <submittedName>
        <fullName evidence="2">Aminoglycoside phosphotransferase</fullName>
    </submittedName>
</protein>
<dbReference type="Gene3D" id="3.90.1200.10">
    <property type="match status" value="1"/>
</dbReference>